<comment type="caution">
    <text evidence="2">The sequence shown here is derived from an EMBL/GenBank/DDBJ whole genome shotgun (WGS) entry which is preliminary data.</text>
</comment>
<name>A0A8H7BFI0_9FUNG</name>
<evidence type="ECO:0000313" key="2">
    <source>
        <dbReference type="EMBL" id="KAF7721209.1"/>
    </source>
</evidence>
<feature type="region of interest" description="Disordered" evidence="1">
    <location>
        <begin position="62"/>
        <end position="81"/>
    </location>
</feature>
<gene>
    <name evidence="2" type="ORF">EC973_005109</name>
</gene>
<keyword evidence="3" id="KW-1185">Reference proteome</keyword>
<dbReference type="EMBL" id="JABAYA010000293">
    <property type="protein sequence ID" value="KAF7721209.1"/>
    <property type="molecule type" value="Genomic_DNA"/>
</dbReference>
<reference evidence="2" key="1">
    <citation type="submission" date="2020-01" db="EMBL/GenBank/DDBJ databases">
        <title>Genome Sequencing of Three Apophysomyces-Like Fungal Strains Confirms a Novel Fungal Genus in the Mucoromycota with divergent Burkholderia-like Endosymbiotic Bacteria.</title>
        <authorList>
            <person name="Stajich J.E."/>
            <person name="Macias A.M."/>
            <person name="Carter-House D."/>
            <person name="Lovett B."/>
            <person name="Kasson L.R."/>
            <person name="Berry K."/>
            <person name="Grigoriev I."/>
            <person name="Chang Y."/>
            <person name="Spatafora J."/>
            <person name="Kasson M.T."/>
        </authorList>
    </citation>
    <scope>NUCLEOTIDE SEQUENCE</scope>
    <source>
        <strain evidence="2">NRRL A-21654</strain>
    </source>
</reference>
<organism evidence="2 3">
    <name type="scientific">Apophysomyces ossiformis</name>
    <dbReference type="NCBI Taxonomy" id="679940"/>
    <lineage>
        <taxon>Eukaryota</taxon>
        <taxon>Fungi</taxon>
        <taxon>Fungi incertae sedis</taxon>
        <taxon>Mucoromycota</taxon>
        <taxon>Mucoromycotina</taxon>
        <taxon>Mucoromycetes</taxon>
        <taxon>Mucorales</taxon>
        <taxon>Mucorineae</taxon>
        <taxon>Mucoraceae</taxon>
        <taxon>Apophysomyces</taxon>
    </lineage>
</organism>
<dbReference type="Proteomes" id="UP000605846">
    <property type="component" value="Unassembled WGS sequence"/>
</dbReference>
<dbReference type="AlphaFoldDB" id="A0A8H7BFI0"/>
<evidence type="ECO:0000313" key="3">
    <source>
        <dbReference type="Proteomes" id="UP000605846"/>
    </source>
</evidence>
<protein>
    <submittedName>
        <fullName evidence="2">Uncharacterized protein</fullName>
    </submittedName>
</protein>
<sequence>MVNADKHPANLQFLPAPRTVPPLYIVRIDLPKRRTSYQLNLTTKEPAHYLAEFRKSSGYVDFDQTPEGSYDGTLNDNSINGGEQTLRIDLTRPGGQFHYEGSSVADHPINNLRGNARIVSLDENH</sequence>
<feature type="compositionally biased region" description="Polar residues" evidence="1">
    <location>
        <begin position="72"/>
        <end position="81"/>
    </location>
</feature>
<evidence type="ECO:0000256" key="1">
    <source>
        <dbReference type="SAM" id="MobiDB-lite"/>
    </source>
</evidence>
<proteinExistence type="predicted"/>
<accession>A0A8H7BFI0</accession>